<dbReference type="SUPFAM" id="SSF50891">
    <property type="entry name" value="Cyclophilin-like"/>
    <property type="match status" value="1"/>
</dbReference>
<dbReference type="Pfam" id="PF18050">
    <property type="entry name" value="Cyclophil_like2"/>
    <property type="match status" value="1"/>
</dbReference>
<dbReference type="RefSeq" id="WP_296944415.1">
    <property type="nucleotide sequence ID" value="NZ_LT599032.1"/>
</dbReference>
<proteinExistence type="predicted"/>
<evidence type="ECO:0000313" key="3">
    <source>
        <dbReference type="EMBL" id="SBW06931.1"/>
    </source>
</evidence>
<feature type="domain" description="Cyclophilin-like" evidence="2">
    <location>
        <begin position="53"/>
        <end position="159"/>
    </location>
</feature>
<keyword evidence="1" id="KW-0732">Signal</keyword>
<reference evidence="3" key="1">
    <citation type="submission" date="2016-04" db="EMBL/GenBank/DDBJ databases">
        <authorList>
            <person name="Evans L.H."/>
            <person name="Alamgir A."/>
            <person name="Owens N."/>
            <person name="Weber N.D."/>
            <person name="Virtaneva K."/>
            <person name="Barbian K."/>
            <person name="Babar A."/>
            <person name="Rosenke K."/>
        </authorList>
    </citation>
    <scope>NUCLEOTIDE SEQUENCE</scope>
    <source>
        <strain evidence="3">86-1</strain>
    </source>
</reference>
<dbReference type="Gene3D" id="2.40.100.20">
    <property type="match status" value="1"/>
</dbReference>
<dbReference type="InterPro" id="IPR041183">
    <property type="entry name" value="Cyclophilin-like"/>
</dbReference>
<accession>A0A212K5F0</accession>
<evidence type="ECO:0000256" key="1">
    <source>
        <dbReference type="SAM" id="SignalP"/>
    </source>
</evidence>
<dbReference type="EMBL" id="FLUM01000003">
    <property type="protein sequence ID" value="SBW06931.1"/>
    <property type="molecule type" value="Genomic_DNA"/>
</dbReference>
<evidence type="ECO:0000259" key="2">
    <source>
        <dbReference type="Pfam" id="PF18050"/>
    </source>
</evidence>
<sequence>MKKIATALVSIMMITNLSACNSNDTGNLYTPEINYENTRQNGDENNRSIKLLIDSVEFIAVLEDNETTSTFKKLLPITINMSELNNNEKYYNLPNPLPTNSSNPGTIRNGDLMLYGSSTLVLFYKNFSTSYSYTRIGSIDNPSGLQSALGASDVTITFEIQR</sequence>
<name>A0A212K5F0_9BACT</name>
<organism evidence="3">
    <name type="scientific">uncultured Dysgonomonas sp</name>
    <dbReference type="NCBI Taxonomy" id="206096"/>
    <lineage>
        <taxon>Bacteria</taxon>
        <taxon>Pseudomonadati</taxon>
        <taxon>Bacteroidota</taxon>
        <taxon>Bacteroidia</taxon>
        <taxon>Bacteroidales</taxon>
        <taxon>Dysgonomonadaceae</taxon>
        <taxon>Dysgonomonas</taxon>
        <taxon>environmental samples</taxon>
    </lineage>
</organism>
<gene>
    <name evidence="3" type="ORF">KL86DYS1_31521</name>
</gene>
<dbReference type="AlphaFoldDB" id="A0A212K5F0"/>
<feature type="signal peptide" evidence="1">
    <location>
        <begin position="1"/>
        <end position="19"/>
    </location>
</feature>
<protein>
    <recommendedName>
        <fullName evidence="2">Cyclophilin-like domain-containing protein</fullName>
    </recommendedName>
</protein>
<dbReference type="InterPro" id="IPR029000">
    <property type="entry name" value="Cyclophilin-like_dom_sf"/>
</dbReference>
<feature type="chain" id="PRO_5012035737" description="Cyclophilin-like domain-containing protein" evidence="1">
    <location>
        <begin position="20"/>
        <end position="162"/>
    </location>
</feature>